<keyword evidence="4" id="KW-1185">Reference proteome</keyword>
<feature type="coiled-coil region" evidence="1">
    <location>
        <begin position="288"/>
        <end position="354"/>
    </location>
</feature>
<name>A0AAD0SQT0_9BACT</name>
<evidence type="ECO:0000313" key="3">
    <source>
        <dbReference type="EMBL" id="AXX90008.1"/>
    </source>
</evidence>
<evidence type="ECO:0000256" key="1">
    <source>
        <dbReference type="SAM" id="Coils"/>
    </source>
</evidence>
<keyword evidence="1" id="KW-0175">Coiled coil</keyword>
<reference evidence="3 4" key="1">
    <citation type="submission" date="2018-08" db="EMBL/GenBank/DDBJ databases">
        <title>Complete genome of the Arcobacter suis type strain LMG 26152.</title>
        <authorList>
            <person name="Miller W.G."/>
            <person name="Yee E."/>
            <person name="Bono J.L."/>
        </authorList>
    </citation>
    <scope>NUCLEOTIDE SEQUENCE [LARGE SCALE GENOMIC DNA]</scope>
    <source>
        <strain evidence="3 4">CECT 7833</strain>
    </source>
</reference>
<dbReference type="KEGG" id="asui:ASUIS_1528"/>
<evidence type="ECO:0000256" key="2">
    <source>
        <dbReference type="SAM" id="MobiDB-lite"/>
    </source>
</evidence>
<protein>
    <submittedName>
        <fullName evidence="3">Uncharacterized protein</fullName>
    </submittedName>
</protein>
<organism evidence="3 4">
    <name type="scientific">Arcobacter suis CECT 7833</name>
    <dbReference type="NCBI Taxonomy" id="663365"/>
    <lineage>
        <taxon>Bacteria</taxon>
        <taxon>Pseudomonadati</taxon>
        <taxon>Campylobacterota</taxon>
        <taxon>Epsilonproteobacteria</taxon>
        <taxon>Campylobacterales</taxon>
        <taxon>Arcobacteraceae</taxon>
        <taxon>Arcobacter</taxon>
    </lineage>
</organism>
<dbReference type="EMBL" id="CP032100">
    <property type="protein sequence ID" value="AXX90008.1"/>
    <property type="molecule type" value="Genomic_DNA"/>
</dbReference>
<feature type="coiled-coil region" evidence="1">
    <location>
        <begin position="416"/>
        <end position="443"/>
    </location>
</feature>
<dbReference type="RefSeq" id="WP_118886530.1">
    <property type="nucleotide sequence ID" value="NZ_CP032100.1"/>
</dbReference>
<dbReference type="Proteomes" id="UP000263040">
    <property type="component" value="Chromosome"/>
</dbReference>
<dbReference type="AlphaFoldDB" id="A0AAD0SQT0"/>
<feature type="region of interest" description="Disordered" evidence="2">
    <location>
        <begin position="1"/>
        <end position="21"/>
    </location>
</feature>
<accession>A0AAD0SQT0</accession>
<proteinExistence type="predicted"/>
<sequence length="493" mass="58341">MDELEEELKRNKGTPKPEQSMRFYKSGQLADKTNKIEKGAFYKSSFHSQTGTKHSLEHMNRKSKVTYLLVHDSKVNENKSYENIEQFKEQAEKIYKEKIGQKIQPKAKENLIKEAVLNTKPNTTIEDIEKTFKNLNKRFTGHYILATSIHRDEGVFIDTKYDLKDLEYTAYNLSWKNIKLDKDVTNEVIDYAPNRNIFYNQADKSWYFDKQYENKADVSKFQQKINYHAHVLYSNFNKDTGKTARLDRNDMRELQTIVADSLGMQRGTEFSKNKRMNHWQLKRSIDAKRELKLSNQSELAKQKDLQNEMRVLREELKTHGTAKREDFAQLEQINKDLKNMIQFKELNLKDLQTTLNEKLKTIDYINGKLDSYKERERNQELYIGNKIPKERIKIKDGLLTSKEVYVYKTEAVENFITKASIKEEQLTKDIESLTKERGILKEKSNQLDNFKMFIKKYLNTSDIETVKEFIKEISPAKFDKNKSIEKDRGFERD</sequence>
<gene>
    <name evidence="3" type="ORF">ASUIS_1528</name>
</gene>
<evidence type="ECO:0000313" key="4">
    <source>
        <dbReference type="Proteomes" id="UP000263040"/>
    </source>
</evidence>